<evidence type="ECO:0000256" key="5">
    <source>
        <dbReference type="ARBA" id="ARBA00011973"/>
    </source>
</evidence>
<dbReference type="InterPro" id="IPR029017">
    <property type="entry name" value="Enolase-like_N"/>
</dbReference>
<dbReference type="Gene3D" id="3.30.390.10">
    <property type="entry name" value="Enolase-like, N-terminal domain"/>
    <property type="match status" value="1"/>
</dbReference>
<dbReference type="InterPro" id="IPR036849">
    <property type="entry name" value="Enolase-like_C_sf"/>
</dbReference>
<dbReference type="InterPro" id="IPR034593">
    <property type="entry name" value="DgoD-like"/>
</dbReference>
<comment type="pathway">
    <text evidence="3">Carbohydrate acid metabolism; D-glucarate degradation; 2,5-dioxopentanoate from D-glucarate: step 1/2.</text>
</comment>
<evidence type="ECO:0000256" key="3">
    <source>
        <dbReference type="ARBA" id="ARBA00005183"/>
    </source>
</evidence>
<dbReference type="PANTHER" id="PTHR48080:SF4">
    <property type="entry name" value="GLUCARATE DEHYDRATASE"/>
    <property type="match status" value="1"/>
</dbReference>
<dbReference type="SFLD" id="SFLDS00001">
    <property type="entry name" value="Enolase"/>
    <property type="match status" value="1"/>
</dbReference>
<comment type="similarity">
    <text evidence="4">Belongs to the mandelate racemase/muconate lactonizing enzyme family. GlucD subfamily.</text>
</comment>
<evidence type="ECO:0000256" key="2">
    <source>
        <dbReference type="ARBA" id="ARBA00001946"/>
    </source>
</evidence>
<dbReference type="EMBL" id="JBHSBI010000060">
    <property type="protein sequence ID" value="MFC4016191.1"/>
    <property type="molecule type" value="Genomic_DNA"/>
</dbReference>
<dbReference type="SFLD" id="SFLDG00055">
    <property type="entry name" value="glucarate_dehydratase"/>
    <property type="match status" value="1"/>
</dbReference>
<evidence type="ECO:0000313" key="10">
    <source>
        <dbReference type="EMBL" id="MFC4016191.1"/>
    </source>
</evidence>
<dbReference type="PANTHER" id="PTHR48080">
    <property type="entry name" value="D-GALACTONATE DEHYDRATASE-RELATED"/>
    <property type="match status" value="1"/>
</dbReference>
<dbReference type="InterPro" id="IPR034598">
    <property type="entry name" value="GlucD-like"/>
</dbReference>
<comment type="cofactor">
    <cofactor evidence="2">
        <name>Mg(2+)</name>
        <dbReference type="ChEBI" id="CHEBI:18420"/>
    </cofactor>
</comment>
<keyword evidence="11" id="KW-1185">Reference proteome</keyword>
<keyword evidence="8" id="KW-0456">Lyase</keyword>
<dbReference type="Proteomes" id="UP001595851">
    <property type="component" value="Unassembled WGS sequence"/>
</dbReference>
<evidence type="ECO:0000313" key="11">
    <source>
        <dbReference type="Proteomes" id="UP001595851"/>
    </source>
</evidence>
<dbReference type="EC" id="4.2.1.40" evidence="5"/>
<dbReference type="InterPro" id="IPR013341">
    <property type="entry name" value="Mandelate_racemase_N_dom"/>
</dbReference>
<comment type="catalytic activity">
    <reaction evidence="1">
        <text>D-glucarate = 5-dehydro-4-deoxy-D-glucarate + H2O</text>
        <dbReference type="Rhea" id="RHEA:14573"/>
        <dbReference type="ChEBI" id="CHEBI:15377"/>
        <dbReference type="ChEBI" id="CHEBI:30612"/>
        <dbReference type="ChEBI" id="CHEBI:42819"/>
        <dbReference type="EC" id="4.2.1.40"/>
    </reaction>
</comment>
<dbReference type="RefSeq" id="WP_379535982.1">
    <property type="nucleotide sequence ID" value="NZ_JBHSBI010000060.1"/>
</dbReference>
<dbReference type="Gene3D" id="3.20.20.120">
    <property type="entry name" value="Enolase-like C-terminal domain"/>
    <property type="match status" value="1"/>
</dbReference>
<gene>
    <name evidence="10" type="ORF">ACFOY2_53910</name>
</gene>
<dbReference type="Pfam" id="PF13378">
    <property type="entry name" value="MR_MLE_C"/>
    <property type="match status" value="1"/>
</dbReference>
<proteinExistence type="inferred from homology"/>
<reference evidence="11" key="1">
    <citation type="journal article" date="2019" name="Int. J. Syst. Evol. Microbiol.">
        <title>The Global Catalogue of Microorganisms (GCM) 10K type strain sequencing project: providing services to taxonomists for standard genome sequencing and annotation.</title>
        <authorList>
            <consortium name="The Broad Institute Genomics Platform"/>
            <consortium name="The Broad Institute Genome Sequencing Center for Infectious Disease"/>
            <person name="Wu L."/>
            <person name="Ma J."/>
        </authorList>
    </citation>
    <scope>NUCLEOTIDE SEQUENCE [LARGE SCALE GENOMIC DNA]</scope>
    <source>
        <strain evidence="11">TBRC 1276</strain>
    </source>
</reference>
<dbReference type="InterPro" id="IPR029065">
    <property type="entry name" value="Enolase_C-like"/>
</dbReference>
<dbReference type="InterPro" id="IPR013342">
    <property type="entry name" value="Mandelate_racemase_C"/>
</dbReference>
<evidence type="ECO:0000256" key="1">
    <source>
        <dbReference type="ARBA" id="ARBA00001426"/>
    </source>
</evidence>
<evidence type="ECO:0000259" key="9">
    <source>
        <dbReference type="SMART" id="SM00922"/>
    </source>
</evidence>
<dbReference type="SUPFAM" id="SSF51604">
    <property type="entry name" value="Enolase C-terminal domain-like"/>
    <property type="match status" value="1"/>
</dbReference>
<name>A0ABV8GR73_9ACTN</name>
<evidence type="ECO:0000256" key="6">
    <source>
        <dbReference type="ARBA" id="ARBA00022723"/>
    </source>
</evidence>
<dbReference type="CDD" id="cd03323">
    <property type="entry name" value="D-glucarate_dehydratase"/>
    <property type="match status" value="1"/>
</dbReference>
<keyword evidence="7" id="KW-0460">Magnesium</keyword>
<feature type="domain" description="Mandelate racemase/muconate lactonizing enzyme C-terminal" evidence="9">
    <location>
        <begin position="160"/>
        <end position="254"/>
    </location>
</feature>
<dbReference type="Pfam" id="PF02746">
    <property type="entry name" value="MR_MLE_N"/>
    <property type="match status" value="1"/>
</dbReference>
<sequence>MIIRQILVTPVAFRDPPLLNAAGVHEPWALRTIVEVVTDEGLTGLGETYGDVKHLGKVRECAQALIGLDVHATNTMYARISTIVSDSSTGATTKEKSIDRVFSPFEVACLDVRGKAAGVPITDLLGGQVRDAVPYSAYLFYKWAGHPNQEQDRFGTALDESGIVEQASLLIKQYGFRSIKLKGGVFPPDQEVAATKALHAAFPELPLRLDPNAAWTVETSIRVGRELDGILQYLEDPTPGIPGMAEVAAAVPMPLATNMCVVTHEHLPPAIASRAIGVLLLDHHYWGGLIRSSHVATLCDTFGLALSMHSNSHLGISLAAMTHLAAATPNLTFACDTHTPWQDGQDVVQPGALRFVDGAVPVPTGPGLGVELDRDALARMNEQYEKCGILARDDTSYMQRFDPAFSARRSRW</sequence>
<comment type="caution">
    <text evidence="10">The sequence shown here is derived from an EMBL/GenBank/DDBJ whole genome shotgun (WGS) entry which is preliminary data.</text>
</comment>
<protein>
    <recommendedName>
        <fullName evidence="5">glucarate dehydratase</fullName>
        <ecNumber evidence="5">4.2.1.40</ecNumber>
    </recommendedName>
</protein>
<accession>A0ABV8GR73</accession>
<evidence type="ECO:0000256" key="4">
    <source>
        <dbReference type="ARBA" id="ARBA00009938"/>
    </source>
</evidence>
<evidence type="ECO:0000256" key="7">
    <source>
        <dbReference type="ARBA" id="ARBA00022842"/>
    </source>
</evidence>
<dbReference type="SMART" id="SM00922">
    <property type="entry name" value="MR_MLE"/>
    <property type="match status" value="1"/>
</dbReference>
<evidence type="ECO:0000256" key="8">
    <source>
        <dbReference type="ARBA" id="ARBA00023239"/>
    </source>
</evidence>
<dbReference type="SUPFAM" id="SSF54826">
    <property type="entry name" value="Enolase N-terminal domain-like"/>
    <property type="match status" value="1"/>
</dbReference>
<organism evidence="10 11">
    <name type="scientific">Nonomuraea purpurea</name>
    <dbReference type="NCBI Taxonomy" id="1849276"/>
    <lineage>
        <taxon>Bacteria</taxon>
        <taxon>Bacillati</taxon>
        <taxon>Actinomycetota</taxon>
        <taxon>Actinomycetes</taxon>
        <taxon>Streptosporangiales</taxon>
        <taxon>Streptosporangiaceae</taxon>
        <taxon>Nonomuraea</taxon>
    </lineage>
</organism>
<keyword evidence="6" id="KW-0479">Metal-binding</keyword>